<dbReference type="VEuPathDB" id="VectorBase:PPAI008863"/>
<dbReference type="GO" id="GO:0005737">
    <property type="term" value="C:cytoplasm"/>
    <property type="evidence" value="ECO:0007669"/>
    <property type="project" value="TreeGrafter"/>
</dbReference>
<dbReference type="EnsemblMetazoa" id="PPAI008863-RA">
    <property type="protein sequence ID" value="PPAI008863-PA"/>
    <property type="gene ID" value="PPAI008863"/>
</dbReference>
<evidence type="ECO:0000313" key="5">
    <source>
        <dbReference type="EnsemblMetazoa" id="PPAI008863-PA"/>
    </source>
</evidence>
<dbReference type="Pfam" id="PF00011">
    <property type="entry name" value="HSP20"/>
    <property type="match status" value="1"/>
</dbReference>
<dbReference type="GO" id="GO:0042026">
    <property type="term" value="P:protein refolding"/>
    <property type="evidence" value="ECO:0007669"/>
    <property type="project" value="TreeGrafter"/>
</dbReference>
<accession>A0A1B0DKR9</accession>
<protein>
    <submittedName>
        <fullName evidence="5">Uncharacterized protein</fullName>
    </submittedName>
</protein>
<dbReference type="InterPro" id="IPR002068">
    <property type="entry name" value="A-crystallin/Hsp20_dom"/>
</dbReference>
<evidence type="ECO:0000256" key="2">
    <source>
        <dbReference type="PROSITE-ProRule" id="PRU00285"/>
    </source>
</evidence>
<dbReference type="PRINTS" id="PR00299">
    <property type="entry name" value="ACRYSTALLIN"/>
</dbReference>
<organism evidence="5 6">
    <name type="scientific">Phlebotomus papatasi</name>
    <name type="common">Sandfly</name>
    <dbReference type="NCBI Taxonomy" id="29031"/>
    <lineage>
        <taxon>Eukaryota</taxon>
        <taxon>Metazoa</taxon>
        <taxon>Ecdysozoa</taxon>
        <taxon>Arthropoda</taxon>
        <taxon>Hexapoda</taxon>
        <taxon>Insecta</taxon>
        <taxon>Pterygota</taxon>
        <taxon>Neoptera</taxon>
        <taxon>Endopterygota</taxon>
        <taxon>Diptera</taxon>
        <taxon>Nematocera</taxon>
        <taxon>Psychodoidea</taxon>
        <taxon>Psychodidae</taxon>
        <taxon>Phlebotomus</taxon>
        <taxon>Phlebotomus</taxon>
    </lineage>
</organism>
<evidence type="ECO:0000256" key="1">
    <source>
        <dbReference type="ARBA" id="ARBA00023016"/>
    </source>
</evidence>
<evidence type="ECO:0000256" key="4">
    <source>
        <dbReference type="SAM" id="MobiDB-lite"/>
    </source>
</evidence>
<dbReference type="GO" id="GO:0005634">
    <property type="term" value="C:nucleus"/>
    <property type="evidence" value="ECO:0007669"/>
    <property type="project" value="TreeGrafter"/>
</dbReference>
<dbReference type="CDD" id="cd06526">
    <property type="entry name" value="metazoan_ACD"/>
    <property type="match status" value="1"/>
</dbReference>
<dbReference type="GeneID" id="129798275"/>
<evidence type="ECO:0000256" key="3">
    <source>
        <dbReference type="RuleBase" id="RU003616"/>
    </source>
</evidence>
<dbReference type="OrthoDB" id="1431247at2759"/>
<dbReference type="PROSITE" id="PS01031">
    <property type="entry name" value="SHSP"/>
    <property type="match status" value="1"/>
</dbReference>
<feature type="region of interest" description="Disordered" evidence="4">
    <location>
        <begin position="164"/>
        <end position="184"/>
    </location>
</feature>
<feature type="compositionally biased region" description="Basic and acidic residues" evidence="4">
    <location>
        <begin position="171"/>
        <end position="184"/>
    </location>
</feature>
<dbReference type="InterPro" id="IPR001436">
    <property type="entry name" value="Alpha-crystallin/sHSP_animal"/>
</dbReference>
<dbReference type="EMBL" id="AJVK01068319">
    <property type="status" value="NOT_ANNOTATED_CDS"/>
    <property type="molecule type" value="Genomic_DNA"/>
</dbReference>
<dbReference type="KEGG" id="ppap:129798275"/>
<dbReference type="InterPro" id="IPR008978">
    <property type="entry name" value="HSP20-like_chaperone"/>
</dbReference>
<evidence type="ECO:0000313" key="6">
    <source>
        <dbReference type="Proteomes" id="UP000092462"/>
    </source>
</evidence>
<dbReference type="Proteomes" id="UP000092462">
    <property type="component" value="Unassembled WGS sequence"/>
</dbReference>
<dbReference type="PANTHER" id="PTHR45640">
    <property type="entry name" value="HEAT SHOCK PROTEIN HSP-12.2-RELATED"/>
    <property type="match status" value="1"/>
</dbReference>
<dbReference type="PANTHER" id="PTHR45640:SF13">
    <property type="entry name" value="HEAT SHOCK PROTEIN 22-RELATED"/>
    <property type="match status" value="1"/>
</dbReference>
<dbReference type="GO" id="GO:0009408">
    <property type="term" value="P:response to heat"/>
    <property type="evidence" value="ECO:0007669"/>
    <property type="project" value="TreeGrafter"/>
</dbReference>
<dbReference type="Gene3D" id="2.60.40.790">
    <property type="match status" value="1"/>
</dbReference>
<dbReference type="VEuPathDB" id="VectorBase:PPAPM1_007458"/>
<keyword evidence="1" id="KW-0346">Stress response</keyword>
<dbReference type="SUPFAM" id="SSF49764">
    <property type="entry name" value="HSP20-like chaperones"/>
    <property type="match status" value="1"/>
</dbReference>
<keyword evidence="6" id="KW-1185">Reference proteome</keyword>
<dbReference type="AlphaFoldDB" id="A0A1B0DKR9"/>
<dbReference type="RefSeq" id="XP_055697304.1">
    <property type="nucleotide sequence ID" value="XM_055841329.1"/>
</dbReference>
<dbReference type="GO" id="GO:0051082">
    <property type="term" value="F:unfolded protein binding"/>
    <property type="evidence" value="ECO:0007669"/>
    <property type="project" value="TreeGrafter"/>
</dbReference>
<sequence length="184" mass="21101">MSLLPILWNLAEDFDQMDPCFGVSFNPYELRLAHRLPHLMRMPSGYHRQWKLDEREREKVASGQKTVSTGKDGFQVCLDVQQFAPNEISVKTVENSIVIEGKHEEREDQHGFISRQFVRRYVLPKEYDIEQAVSTLSSDGVLTIRAPPVAKALEQKERIIQIQQTGPAHLSVKDDTNKEAKKAE</sequence>
<reference evidence="5" key="1">
    <citation type="submission" date="2022-08" db="UniProtKB">
        <authorList>
            <consortium name="EnsemblMetazoa"/>
        </authorList>
    </citation>
    <scope>IDENTIFICATION</scope>
    <source>
        <strain evidence="5">Israel</strain>
    </source>
</reference>
<proteinExistence type="inferred from homology"/>
<comment type="similarity">
    <text evidence="2 3">Belongs to the small heat shock protein (HSP20) family.</text>
</comment>
<name>A0A1B0DKR9_PHLPP</name>